<dbReference type="EMBL" id="JAAVJR010001552">
    <property type="protein sequence ID" value="NJW55791.1"/>
    <property type="molecule type" value="Genomic_DNA"/>
</dbReference>
<comment type="caution">
    <text evidence="1">The sequence shown here is derived from an EMBL/GenBank/DDBJ whole genome shotgun (WGS) entry which is preliminary data.</text>
</comment>
<accession>A0ABX1D5U4</accession>
<dbReference type="Proteomes" id="UP000703674">
    <property type="component" value="Unassembled WGS sequence"/>
</dbReference>
<name>A0ABX1D5U4_9FLAO</name>
<keyword evidence="2" id="KW-1185">Reference proteome</keyword>
<proteinExistence type="predicted"/>
<feature type="non-terminal residue" evidence="1">
    <location>
        <position position="98"/>
    </location>
</feature>
<gene>
    <name evidence="1" type="ORF">HC175_23025</name>
</gene>
<sequence>GNVNWKYPNFKTYSSTTSSTGAYAIPDDTYTLRINNQVSSIIIPDATANKGRLLYLINWPGNSKKTLEFLNNNDLFDVTTNSTVTEINPGTKYLIQSA</sequence>
<feature type="non-terminal residue" evidence="1">
    <location>
        <position position="1"/>
    </location>
</feature>
<evidence type="ECO:0000313" key="2">
    <source>
        <dbReference type="Proteomes" id="UP000703674"/>
    </source>
</evidence>
<reference evidence="1 2" key="1">
    <citation type="submission" date="2020-03" db="EMBL/GenBank/DDBJ databases">
        <title>Salinimicrobium sp. nov, isolated from SCS.</title>
        <authorList>
            <person name="Cao W.R."/>
        </authorList>
    </citation>
    <scope>NUCLEOTIDE SEQUENCE [LARGE SCALE GENOMIC DNA]</scope>
    <source>
        <strain evidence="2">J15B91</strain>
    </source>
</reference>
<organism evidence="1 2">
    <name type="scientific">Salinimicrobium oceani</name>
    <dbReference type="NCBI Taxonomy" id="2722702"/>
    <lineage>
        <taxon>Bacteria</taxon>
        <taxon>Pseudomonadati</taxon>
        <taxon>Bacteroidota</taxon>
        <taxon>Flavobacteriia</taxon>
        <taxon>Flavobacteriales</taxon>
        <taxon>Flavobacteriaceae</taxon>
        <taxon>Salinimicrobium</taxon>
    </lineage>
</organism>
<evidence type="ECO:0000313" key="1">
    <source>
        <dbReference type="EMBL" id="NJW55791.1"/>
    </source>
</evidence>
<protein>
    <submittedName>
        <fullName evidence="1">Uncharacterized protein</fullName>
    </submittedName>
</protein>